<sequence length="1177" mass="136564">MDGHFKQPPEMDFSHEDNLSKKWKRWKQTMNLYLEVAMGEKTEKEQCRAVLYVIGLEGREIYNTFNFGENEADKLEVLLKKFEDYCIPKKNVTVIRHRFNTRVQNSSESIDQYLTDLKLIAKNCEFEHLKDGLIRDRIVCGTNSCRVKERLLREDGLTLDKAVGICRADEESRKQMKTLNEEEQVHALRRKTQNQRTNRNEGYAKKGPNRRDHEKRESNSSFSCGKCGTTHERRNCPAYGKKCHKCKKPNHYQKFCKSKFSKSVHGLDEYSSCESDGENYFVGAVNRKTEIKENACFTSFKLQDSSVNPVINPSRKIPAALREKLKGTLKEMEDKEVIRKVDEPTDWVNSLVVVEKPKTGKLRICLDPRNLNKAIKREHFALPTIEDITTRLTGAKYLSKLDCNNGYWQLRMDKESQLLTTFNSPFGRYCFLRMPFGIKSAQEVFQKRVSQLFENLKGVETDIDDILVWGTTRKEHDDRLRSVLNRCQEVGLTLNAEKCKFRVKEVTYIGHTLSADGVRPDQEKIRAIKEMPAPTDKKGVQRLLGTINYLAKFVPNMSAVTEPIRKLLKEEHEFIWTHEQQQAFEKLKDIITKNPVLSFYDVSKPVTVSCDASQCGLGAMLIQDNKPVAYASRSLTDAESRYANIERELLGVLFGLERFNDYTYGKHINVESDHKPLEMIVRKSLGCAPPRLQRMLLRLQKYDFSLKYIPGKDLIVPDMLSRAPIKINTNNEVENDIECFVNMVIRNTSMSDRNLEQITEETSKDDTLQTLTRLIIDGWPDEKNEVPKEVFEYWNFRDELSNVNGIILKGEKIIIPTSMRKNMLNKLHEGHLGIEKTRKLARDSIFWPGINAQITDFISKCSVCLESRRSNTKEPMAESETPELPWMTVGTDIFYWNNNNYLIIVDYYSRYFEIAKLENIRASCVITHMKSVFARHGIPSKVRSDSGSQYVSAEFRQFAESWGFTHTVSSPHYQQSNGLAERFVQSVKKMLSKSKQDGKDPYIAMLKYRNTPLENIDSPAQLLMNRRLRTTIPTIKNRLKPKCGNLKNTQRKMKQQKMNQKQYYDKSSKPLPELQPNDTIRFQHNPKGKWDQGTVVRNNNTPNSYVIETPEGQIFKRNRKHLLKTKEDKIEQTSLEEANENNHNDFDNITDEQSLEPSFVRRSERSVKKPTRLIEEC</sequence>
<dbReference type="Pfam" id="PF17919">
    <property type="entry name" value="RT_RNaseH_2"/>
    <property type="match status" value="1"/>
</dbReference>
<dbReference type="InterPro" id="IPR001584">
    <property type="entry name" value="Integrase_cat-core"/>
</dbReference>
<dbReference type="OrthoDB" id="6118683at2759"/>
<dbReference type="PANTHER" id="PTHR37984:SF7">
    <property type="entry name" value="INTEGRASE CATALYTIC DOMAIN-CONTAINING PROTEIN"/>
    <property type="match status" value="1"/>
</dbReference>
<feature type="region of interest" description="Disordered" evidence="1">
    <location>
        <begin position="1053"/>
        <end position="1077"/>
    </location>
</feature>
<dbReference type="InterPro" id="IPR043502">
    <property type="entry name" value="DNA/RNA_pol_sf"/>
</dbReference>
<dbReference type="InterPro" id="IPR012337">
    <property type="entry name" value="RNaseH-like_sf"/>
</dbReference>
<evidence type="ECO:0000313" key="5">
    <source>
        <dbReference type="Proteomes" id="UP000507470"/>
    </source>
</evidence>
<evidence type="ECO:0000259" key="3">
    <source>
        <dbReference type="PROSITE" id="PS50994"/>
    </source>
</evidence>
<dbReference type="Proteomes" id="UP000507470">
    <property type="component" value="Unassembled WGS sequence"/>
</dbReference>
<dbReference type="InterPro" id="IPR041588">
    <property type="entry name" value="Integrase_H2C2"/>
</dbReference>
<reference evidence="4 5" key="1">
    <citation type="submission" date="2020-06" db="EMBL/GenBank/DDBJ databases">
        <authorList>
            <person name="Li R."/>
            <person name="Bekaert M."/>
        </authorList>
    </citation>
    <scope>NUCLEOTIDE SEQUENCE [LARGE SCALE GENOMIC DNA]</scope>
    <source>
        <strain evidence="5">wild</strain>
    </source>
</reference>
<dbReference type="Gene3D" id="3.30.70.270">
    <property type="match status" value="2"/>
</dbReference>
<organism evidence="4 5">
    <name type="scientific">Mytilus coruscus</name>
    <name type="common">Sea mussel</name>
    <dbReference type="NCBI Taxonomy" id="42192"/>
    <lineage>
        <taxon>Eukaryota</taxon>
        <taxon>Metazoa</taxon>
        <taxon>Spiralia</taxon>
        <taxon>Lophotrochozoa</taxon>
        <taxon>Mollusca</taxon>
        <taxon>Bivalvia</taxon>
        <taxon>Autobranchia</taxon>
        <taxon>Pteriomorphia</taxon>
        <taxon>Mytilida</taxon>
        <taxon>Mytiloidea</taxon>
        <taxon>Mytilidae</taxon>
        <taxon>Mytilinae</taxon>
        <taxon>Mytilus</taxon>
    </lineage>
</organism>
<dbReference type="FunFam" id="3.30.70.270:FF:000026">
    <property type="entry name" value="Transposon Ty3-G Gag-Pol polyprotein"/>
    <property type="match status" value="1"/>
</dbReference>
<accession>A0A6J8CV36</accession>
<dbReference type="EMBL" id="CACVKT020005969">
    <property type="protein sequence ID" value="CAC5398792.1"/>
    <property type="molecule type" value="Genomic_DNA"/>
</dbReference>
<dbReference type="Pfam" id="PF00078">
    <property type="entry name" value="RVT_1"/>
    <property type="match status" value="1"/>
</dbReference>
<dbReference type="GO" id="GO:0003676">
    <property type="term" value="F:nucleic acid binding"/>
    <property type="evidence" value="ECO:0007669"/>
    <property type="project" value="InterPro"/>
</dbReference>
<dbReference type="Gene3D" id="1.10.340.70">
    <property type="match status" value="1"/>
</dbReference>
<evidence type="ECO:0008006" key="6">
    <source>
        <dbReference type="Google" id="ProtNLM"/>
    </source>
</evidence>
<dbReference type="PROSITE" id="PS50994">
    <property type="entry name" value="INTEGRASE"/>
    <property type="match status" value="1"/>
</dbReference>
<gene>
    <name evidence="4" type="ORF">MCOR_33131</name>
</gene>
<dbReference type="Gene3D" id="3.30.420.10">
    <property type="entry name" value="Ribonuclease H-like superfamily/Ribonuclease H"/>
    <property type="match status" value="1"/>
</dbReference>
<dbReference type="GO" id="GO:0015074">
    <property type="term" value="P:DNA integration"/>
    <property type="evidence" value="ECO:0007669"/>
    <property type="project" value="InterPro"/>
</dbReference>
<protein>
    <recommendedName>
        <fullName evidence="6">Integrase catalytic domain-containing protein</fullName>
    </recommendedName>
</protein>
<proteinExistence type="predicted"/>
<dbReference type="InterPro" id="IPR050951">
    <property type="entry name" value="Retrovirus_Pol_polyprotein"/>
</dbReference>
<feature type="compositionally biased region" description="Basic and acidic residues" evidence="1">
    <location>
        <begin position="198"/>
        <end position="218"/>
    </location>
</feature>
<dbReference type="CDD" id="cd09274">
    <property type="entry name" value="RNase_HI_RT_Ty3"/>
    <property type="match status" value="1"/>
</dbReference>
<feature type="region of interest" description="Disordered" evidence="1">
    <location>
        <begin position="187"/>
        <end position="223"/>
    </location>
</feature>
<feature type="domain" description="Integrase catalytic" evidence="3">
    <location>
        <begin position="878"/>
        <end position="1049"/>
    </location>
</feature>
<feature type="domain" description="Reverse transcriptase" evidence="2">
    <location>
        <begin position="335"/>
        <end position="513"/>
    </location>
</feature>
<dbReference type="PROSITE" id="PS50878">
    <property type="entry name" value="RT_POL"/>
    <property type="match status" value="1"/>
</dbReference>
<keyword evidence="5" id="KW-1185">Reference proteome</keyword>
<dbReference type="Pfam" id="PF17921">
    <property type="entry name" value="Integrase_H2C2"/>
    <property type="match status" value="1"/>
</dbReference>
<dbReference type="SUPFAM" id="SSF53098">
    <property type="entry name" value="Ribonuclease H-like"/>
    <property type="match status" value="1"/>
</dbReference>
<feature type="region of interest" description="Disordered" evidence="1">
    <location>
        <begin position="1140"/>
        <end position="1177"/>
    </location>
</feature>
<dbReference type="CDD" id="cd01647">
    <property type="entry name" value="RT_LTR"/>
    <property type="match status" value="1"/>
</dbReference>
<name>A0A6J8CV36_MYTCO</name>
<evidence type="ECO:0000313" key="4">
    <source>
        <dbReference type="EMBL" id="CAC5398792.1"/>
    </source>
</evidence>
<dbReference type="InterPro" id="IPR041577">
    <property type="entry name" value="RT_RNaseH_2"/>
</dbReference>
<dbReference type="AlphaFoldDB" id="A0A6J8CV36"/>
<dbReference type="InterPro" id="IPR043128">
    <property type="entry name" value="Rev_trsase/Diguanyl_cyclase"/>
</dbReference>
<dbReference type="SUPFAM" id="SSF56672">
    <property type="entry name" value="DNA/RNA polymerases"/>
    <property type="match status" value="1"/>
</dbReference>
<dbReference type="FunFam" id="1.10.340.70:FF:000003">
    <property type="entry name" value="Protein CBG25708"/>
    <property type="match status" value="1"/>
</dbReference>
<evidence type="ECO:0000256" key="1">
    <source>
        <dbReference type="SAM" id="MobiDB-lite"/>
    </source>
</evidence>
<dbReference type="PANTHER" id="PTHR37984">
    <property type="entry name" value="PROTEIN CBG26694"/>
    <property type="match status" value="1"/>
</dbReference>
<feature type="compositionally biased region" description="Basic and acidic residues" evidence="1">
    <location>
        <begin position="1159"/>
        <end position="1177"/>
    </location>
</feature>
<dbReference type="Gene3D" id="3.10.10.10">
    <property type="entry name" value="HIV Type 1 Reverse Transcriptase, subunit A, domain 1"/>
    <property type="match status" value="1"/>
</dbReference>
<dbReference type="FunFam" id="3.30.420.10:FF:000063">
    <property type="entry name" value="Retrovirus-related Pol polyprotein from transposon 297-like Protein"/>
    <property type="match status" value="1"/>
</dbReference>
<dbReference type="FunFam" id="3.10.20.370:FF:000001">
    <property type="entry name" value="Retrovirus-related Pol polyprotein from transposon 17.6-like protein"/>
    <property type="match status" value="1"/>
</dbReference>
<dbReference type="InterPro" id="IPR036397">
    <property type="entry name" value="RNaseH_sf"/>
</dbReference>
<evidence type="ECO:0000259" key="2">
    <source>
        <dbReference type="PROSITE" id="PS50878"/>
    </source>
</evidence>
<dbReference type="Pfam" id="PF00665">
    <property type="entry name" value="rve"/>
    <property type="match status" value="1"/>
</dbReference>
<dbReference type="InterPro" id="IPR000477">
    <property type="entry name" value="RT_dom"/>
</dbReference>